<accession>A0ABS5ZS56</accession>
<proteinExistence type="predicted"/>
<keyword evidence="2" id="KW-1185">Reference proteome</keyword>
<dbReference type="Pfam" id="PF13711">
    <property type="entry name" value="DUF4160"/>
    <property type="match status" value="1"/>
</dbReference>
<gene>
    <name evidence="1" type="ORF">HJG40_11445</name>
</gene>
<organism evidence="1 2">
    <name type="scientific">Acidithiobacillus concretivorus</name>
    <dbReference type="NCBI Taxonomy" id="3063952"/>
    <lineage>
        <taxon>Bacteria</taxon>
        <taxon>Pseudomonadati</taxon>
        <taxon>Pseudomonadota</taxon>
        <taxon>Acidithiobacillia</taxon>
        <taxon>Acidithiobacillales</taxon>
        <taxon>Acidithiobacillaceae</taxon>
        <taxon>Acidithiobacillus</taxon>
    </lineage>
</organism>
<sequence>MAPTIFREGSFRFFFFSREESRMHVHVNHPDGEAKFWLTPELGLATSTGLSSKQIKEAQNIVAVHLEEITHAWNTHFPS</sequence>
<protein>
    <submittedName>
        <fullName evidence="1">DUF4160 domain-containing protein</fullName>
    </submittedName>
</protein>
<comment type="caution">
    <text evidence="1">The sequence shown here is derived from an EMBL/GenBank/DDBJ whole genome shotgun (WGS) entry which is preliminary data.</text>
</comment>
<dbReference type="Proteomes" id="UP001197028">
    <property type="component" value="Unassembled WGS sequence"/>
</dbReference>
<dbReference type="InterPro" id="IPR025427">
    <property type="entry name" value="DUF4160"/>
</dbReference>
<evidence type="ECO:0000313" key="1">
    <source>
        <dbReference type="EMBL" id="MBU2739384.1"/>
    </source>
</evidence>
<evidence type="ECO:0000313" key="2">
    <source>
        <dbReference type="Proteomes" id="UP001197028"/>
    </source>
</evidence>
<reference evidence="1 2" key="1">
    <citation type="journal article" date="2021" name="ISME J.">
        <title>Genomic evolution of the class Acidithiobacillia: deep-branching Proteobacteria living in extreme acidic conditions.</title>
        <authorList>
            <person name="Moya-Beltran A."/>
            <person name="Beard S."/>
            <person name="Rojas-Villalobos C."/>
            <person name="Issotta F."/>
            <person name="Gallardo Y."/>
            <person name="Ulloa R."/>
            <person name="Giaveno A."/>
            <person name="Degli Esposti M."/>
            <person name="Johnson D.B."/>
            <person name="Quatrini R."/>
        </authorList>
    </citation>
    <scope>NUCLEOTIDE SEQUENCE [LARGE SCALE GENOMIC DNA]</scope>
    <source>
        <strain evidence="1 2">ATCC 19703</strain>
    </source>
</reference>
<dbReference type="EMBL" id="JABELD010000086">
    <property type="protein sequence ID" value="MBU2739384.1"/>
    <property type="molecule type" value="Genomic_DNA"/>
</dbReference>
<name>A0ABS5ZS56_9PROT</name>